<sequence length="35" mass="3837">MGGSVSGEVKGLGMGMHFMKGIGAQDERRQIWAWE</sequence>
<protein>
    <submittedName>
        <fullName evidence="1">Uncharacterized protein</fullName>
    </submittedName>
</protein>
<dbReference type="AlphaFoldDB" id="A0A517YSD8"/>
<gene>
    <name evidence="1" type="ORF">KS4_11900</name>
</gene>
<proteinExistence type="predicted"/>
<dbReference type="KEGG" id="pcor:KS4_11900"/>
<accession>A0A517YSD8</accession>
<name>A0A517YSD8_9BACT</name>
<dbReference type="Proteomes" id="UP000317369">
    <property type="component" value="Chromosome"/>
</dbReference>
<keyword evidence="2" id="KW-1185">Reference proteome</keyword>
<organism evidence="1 2">
    <name type="scientific">Poriferisphaera corsica</name>
    <dbReference type="NCBI Taxonomy" id="2528020"/>
    <lineage>
        <taxon>Bacteria</taxon>
        <taxon>Pseudomonadati</taxon>
        <taxon>Planctomycetota</taxon>
        <taxon>Phycisphaerae</taxon>
        <taxon>Phycisphaerales</taxon>
        <taxon>Phycisphaeraceae</taxon>
        <taxon>Poriferisphaera</taxon>
    </lineage>
</organism>
<evidence type="ECO:0000313" key="1">
    <source>
        <dbReference type="EMBL" id="QDU33145.1"/>
    </source>
</evidence>
<dbReference type="EMBL" id="CP036425">
    <property type="protein sequence ID" value="QDU33145.1"/>
    <property type="molecule type" value="Genomic_DNA"/>
</dbReference>
<evidence type="ECO:0000313" key="2">
    <source>
        <dbReference type="Proteomes" id="UP000317369"/>
    </source>
</evidence>
<reference evidence="1 2" key="1">
    <citation type="submission" date="2019-02" db="EMBL/GenBank/DDBJ databases">
        <title>Deep-cultivation of Planctomycetes and their phenomic and genomic characterization uncovers novel biology.</title>
        <authorList>
            <person name="Wiegand S."/>
            <person name="Jogler M."/>
            <person name="Boedeker C."/>
            <person name="Pinto D."/>
            <person name="Vollmers J."/>
            <person name="Rivas-Marin E."/>
            <person name="Kohn T."/>
            <person name="Peeters S.H."/>
            <person name="Heuer A."/>
            <person name="Rast P."/>
            <person name="Oberbeckmann S."/>
            <person name="Bunk B."/>
            <person name="Jeske O."/>
            <person name="Meyerdierks A."/>
            <person name="Storesund J.E."/>
            <person name="Kallscheuer N."/>
            <person name="Luecker S."/>
            <person name="Lage O.M."/>
            <person name="Pohl T."/>
            <person name="Merkel B.J."/>
            <person name="Hornburger P."/>
            <person name="Mueller R.-W."/>
            <person name="Bruemmer F."/>
            <person name="Labrenz M."/>
            <person name="Spormann A.M."/>
            <person name="Op den Camp H."/>
            <person name="Overmann J."/>
            <person name="Amann R."/>
            <person name="Jetten M.S.M."/>
            <person name="Mascher T."/>
            <person name="Medema M.H."/>
            <person name="Devos D.P."/>
            <person name="Kaster A.-K."/>
            <person name="Ovreas L."/>
            <person name="Rohde M."/>
            <person name="Galperin M.Y."/>
            <person name="Jogler C."/>
        </authorList>
    </citation>
    <scope>NUCLEOTIDE SEQUENCE [LARGE SCALE GENOMIC DNA]</scope>
    <source>
        <strain evidence="1 2">KS4</strain>
    </source>
</reference>